<dbReference type="PANTHER" id="PTHR34351:SF1">
    <property type="entry name" value="SLR1927 PROTEIN"/>
    <property type="match status" value="1"/>
</dbReference>
<dbReference type="AlphaFoldDB" id="A0A6H1U0X1"/>
<feature type="transmembrane region" description="Helical" evidence="1">
    <location>
        <begin position="44"/>
        <end position="63"/>
    </location>
</feature>
<protein>
    <submittedName>
        <fullName evidence="3">DUF58 domain-containing protein</fullName>
    </submittedName>
</protein>
<feature type="transmembrane region" description="Helical" evidence="1">
    <location>
        <begin position="21"/>
        <end position="38"/>
    </location>
</feature>
<dbReference type="KEGG" id="oxy:HCG48_14595"/>
<keyword evidence="4" id="KW-1185">Reference proteome</keyword>
<proteinExistence type="predicted"/>
<dbReference type="RefSeq" id="WP_168569815.1">
    <property type="nucleotide sequence ID" value="NZ_CP051167.1"/>
</dbReference>
<dbReference type="Pfam" id="PF01882">
    <property type="entry name" value="DUF58"/>
    <property type="match status" value="1"/>
</dbReference>
<keyword evidence="1" id="KW-0812">Transmembrane</keyword>
<accession>A0A6H1U0X1</accession>
<keyword evidence="1" id="KW-0472">Membrane</keyword>
<keyword evidence="1" id="KW-1133">Transmembrane helix</keyword>
<dbReference type="Proteomes" id="UP000500857">
    <property type="component" value="Chromosome"/>
</dbReference>
<evidence type="ECO:0000313" key="3">
    <source>
        <dbReference type="EMBL" id="QIZ71663.1"/>
    </source>
</evidence>
<dbReference type="EMBL" id="CP051167">
    <property type="protein sequence ID" value="QIZ71663.1"/>
    <property type="molecule type" value="Genomic_DNA"/>
</dbReference>
<reference evidence="3 4" key="1">
    <citation type="submission" date="2020-04" db="EMBL/GenBank/DDBJ databases">
        <authorList>
            <person name="Basu S."/>
            <person name="Maruthanayagam V."/>
            <person name="Chakraborty S."/>
            <person name="Pramanik A."/>
            <person name="Mukherjee J."/>
            <person name="Brink B."/>
        </authorList>
    </citation>
    <scope>NUCLEOTIDE SEQUENCE [LARGE SCALE GENOMIC DNA]</scope>
    <source>
        <strain evidence="3 4">AP17</strain>
    </source>
</reference>
<gene>
    <name evidence="3" type="ORF">HCG48_14595</name>
</gene>
<feature type="domain" description="DUF58" evidence="2">
    <location>
        <begin position="216"/>
        <end position="293"/>
    </location>
</feature>
<evidence type="ECO:0000256" key="1">
    <source>
        <dbReference type="SAM" id="Phobius"/>
    </source>
</evidence>
<evidence type="ECO:0000313" key="4">
    <source>
        <dbReference type="Proteomes" id="UP000500857"/>
    </source>
</evidence>
<sequence>MLKKLRIRISESLETRWVTPAYAGWLLGSLSLFFFAAATNTMAGWLYVMSGVSFALLGLAAVLPPRSLKSLVVTRSPIEPISAGDWLNIELIVENPTSKPKTLLQVRDLIPFVLGEPQQGVIEEIPAGGTYPWTYSHLAPRRGIYRWHEIHLRTATPLGLFWCRRSRQVPAQAIVYPTVLPLNTCPLVDRLGRDDSFLVESDRRAAMANEGTTRTLRPYRFGDPTRLVHWRSSARYGELRVRELEVTTGGQELIIALDTASAWELENFEQAAIAAASLYFYASRAQLNVQLWTADTGLVKGNRVVLEALAGASPHESVNHGDPPDLPLIWLTQNPDRCDRLPEGSRWIGWSPDPDNPIAFKSPYSGLSIQGDRPLQMQLQAAIS</sequence>
<dbReference type="InterPro" id="IPR002881">
    <property type="entry name" value="DUF58"/>
</dbReference>
<name>A0A6H1U0X1_9CYAN</name>
<dbReference type="PANTHER" id="PTHR34351">
    <property type="entry name" value="SLR1927 PROTEIN-RELATED"/>
    <property type="match status" value="1"/>
</dbReference>
<organism evidence="3 4">
    <name type="scientific">Oxynema aestuarii AP17</name>
    <dbReference type="NCBI Taxonomy" id="2064643"/>
    <lineage>
        <taxon>Bacteria</taxon>
        <taxon>Bacillati</taxon>
        <taxon>Cyanobacteriota</taxon>
        <taxon>Cyanophyceae</taxon>
        <taxon>Oscillatoriophycideae</taxon>
        <taxon>Oscillatoriales</taxon>
        <taxon>Oscillatoriaceae</taxon>
        <taxon>Oxynema</taxon>
        <taxon>Oxynema aestuarii</taxon>
    </lineage>
</organism>
<evidence type="ECO:0000259" key="2">
    <source>
        <dbReference type="Pfam" id="PF01882"/>
    </source>
</evidence>